<sequence length="298" mass="33523">MARENLNDLVAFVTVARERSFTRAAAQLGISQSALSHSMRNLEARLEVRLLTRTTRSVSLTDLGQKFLDDLGPDLDAIQDKIQSIKDLSDKPSGTIRISTSDMAVYGLLWPKLKSFLKEYPDIRLELIDDYALVDIVAKGFDAGTRLGEHLSDGMISVRIGPDVRFALVASPDYLAQHPAPAHPHDVMGHSCIGLRLPTHGNLYVWEFEKDGKALNVKADCQLVFSRTEQQIMAAREGQGLAHVPRDMAQPYLDSGELVSLLDDWFPLWDGFYLYYPSRRQPSKAFELLLNRLRHHQP</sequence>
<dbReference type="SUPFAM" id="SSF46785">
    <property type="entry name" value="Winged helix' DNA-binding domain"/>
    <property type="match status" value="1"/>
</dbReference>
<evidence type="ECO:0000313" key="6">
    <source>
        <dbReference type="EMBL" id="ROQ25796.1"/>
    </source>
</evidence>
<dbReference type="Pfam" id="PF03466">
    <property type="entry name" value="LysR_substrate"/>
    <property type="match status" value="1"/>
</dbReference>
<dbReference type="InterPro" id="IPR058163">
    <property type="entry name" value="LysR-type_TF_proteobact-type"/>
</dbReference>
<evidence type="ECO:0000259" key="5">
    <source>
        <dbReference type="PROSITE" id="PS50931"/>
    </source>
</evidence>
<dbReference type="InterPro" id="IPR005119">
    <property type="entry name" value="LysR_subst-bd"/>
</dbReference>
<feature type="domain" description="HTH lysR-type" evidence="5">
    <location>
        <begin position="4"/>
        <end position="61"/>
    </location>
</feature>
<evidence type="ECO:0000256" key="2">
    <source>
        <dbReference type="ARBA" id="ARBA00023015"/>
    </source>
</evidence>
<dbReference type="GO" id="GO:0006351">
    <property type="term" value="P:DNA-templated transcription"/>
    <property type="evidence" value="ECO:0007669"/>
    <property type="project" value="TreeGrafter"/>
</dbReference>
<keyword evidence="2" id="KW-0805">Transcription regulation</keyword>
<dbReference type="Gene3D" id="3.40.190.290">
    <property type="match status" value="1"/>
</dbReference>
<dbReference type="PANTHER" id="PTHR30537:SF1">
    <property type="entry name" value="HTH-TYPE TRANSCRIPTIONAL REGULATOR PGRR"/>
    <property type="match status" value="1"/>
</dbReference>
<comment type="similarity">
    <text evidence="1">Belongs to the LysR transcriptional regulatory family.</text>
</comment>
<accession>A0A3N1PMQ1</accession>
<keyword evidence="7" id="KW-1185">Reference proteome</keyword>
<evidence type="ECO:0000256" key="1">
    <source>
        <dbReference type="ARBA" id="ARBA00009437"/>
    </source>
</evidence>
<dbReference type="Pfam" id="PF00126">
    <property type="entry name" value="HTH_1"/>
    <property type="match status" value="1"/>
</dbReference>
<dbReference type="GO" id="GO:0043565">
    <property type="term" value="F:sequence-specific DNA binding"/>
    <property type="evidence" value="ECO:0007669"/>
    <property type="project" value="TreeGrafter"/>
</dbReference>
<reference evidence="6 7" key="1">
    <citation type="submission" date="2018-11" db="EMBL/GenBank/DDBJ databases">
        <title>Genomic Encyclopedia of Type Strains, Phase IV (KMG-IV): sequencing the most valuable type-strain genomes for metagenomic binning, comparative biology and taxonomic classification.</title>
        <authorList>
            <person name="Goeker M."/>
        </authorList>
    </citation>
    <scope>NUCLEOTIDE SEQUENCE [LARGE SCALE GENOMIC DNA]</scope>
    <source>
        <strain evidence="6 7">DSM 21945</strain>
    </source>
</reference>
<dbReference type="Proteomes" id="UP000268033">
    <property type="component" value="Unassembled WGS sequence"/>
</dbReference>
<dbReference type="EMBL" id="RJUL01000005">
    <property type="protein sequence ID" value="ROQ25796.1"/>
    <property type="molecule type" value="Genomic_DNA"/>
</dbReference>
<dbReference type="InterPro" id="IPR036388">
    <property type="entry name" value="WH-like_DNA-bd_sf"/>
</dbReference>
<dbReference type="STRING" id="584787.GCA_001247655_02863"/>
<dbReference type="GO" id="GO:0003700">
    <property type="term" value="F:DNA-binding transcription factor activity"/>
    <property type="evidence" value="ECO:0007669"/>
    <property type="project" value="InterPro"/>
</dbReference>
<name>A0A3N1PMQ1_9GAMM</name>
<dbReference type="OrthoDB" id="9815676at2"/>
<organism evidence="6 7">
    <name type="scientific">Gallaecimonas pentaromativorans</name>
    <dbReference type="NCBI Taxonomy" id="584787"/>
    <lineage>
        <taxon>Bacteria</taxon>
        <taxon>Pseudomonadati</taxon>
        <taxon>Pseudomonadota</taxon>
        <taxon>Gammaproteobacteria</taxon>
        <taxon>Enterobacterales</taxon>
        <taxon>Gallaecimonadaceae</taxon>
        <taxon>Gallaecimonas</taxon>
    </lineage>
</organism>
<dbReference type="CDD" id="cd08474">
    <property type="entry name" value="PBP2_CrgA_like_5"/>
    <property type="match status" value="1"/>
</dbReference>
<dbReference type="PANTHER" id="PTHR30537">
    <property type="entry name" value="HTH-TYPE TRANSCRIPTIONAL REGULATOR"/>
    <property type="match status" value="1"/>
</dbReference>
<evidence type="ECO:0000256" key="3">
    <source>
        <dbReference type="ARBA" id="ARBA00023125"/>
    </source>
</evidence>
<evidence type="ECO:0000256" key="4">
    <source>
        <dbReference type="ARBA" id="ARBA00023163"/>
    </source>
</evidence>
<dbReference type="SUPFAM" id="SSF53850">
    <property type="entry name" value="Periplasmic binding protein-like II"/>
    <property type="match status" value="1"/>
</dbReference>
<dbReference type="InterPro" id="IPR000847">
    <property type="entry name" value="LysR_HTH_N"/>
</dbReference>
<proteinExistence type="inferred from homology"/>
<dbReference type="FunFam" id="1.10.10.10:FF:000001">
    <property type="entry name" value="LysR family transcriptional regulator"/>
    <property type="match status" value="1"/>
</dbReference>
<protein>
    <submittedName>
        <fullName evidence="6">DNA-binding transcriptional LysR family regulator</fullName>
    </submittedName>
</protein>
<keyword evidence="3 6" id="KW-0238">DNA-binding</keyword>
<dbReference type="PRINTS" id="PR00039">
    <property type="entry name" value="HTHLYSR"/>
</dbReference>
<evidence type="ECO:0000313" key="7">
    <source>
        <dbReference type="Proteomes" id="UP000268033"/>
    </source>
</evidence>
<dbReference type="Gene3D" id="1.10.10.10">
    <property type="entry name" value="Winged helix-like DNA-binding domain superfamily/Winged helix DNA-binding domain"/>
    <property type="match status" value="1"/>
</dbReference>
<dbReference type="PROSITE" id="PS50931">
    <property type="entry name" value="HTH_LYSR"/>
    <property type="match status" value="1"/>
</dbReference>
<dbReference type="AlphaFoldDB" id="A0A3N1PMQ1"/>
<dbReference type="FunFam" id="3.40.190.290:FF:000012">
    <property type="entry name" value="Transcriptional regulator, LysR family"/>
    <property type="match status" value="1"/>
</dbReference>
<comment type="caution">
    <text evidence="6">The sequence shown here is derived from an EMBL/GenBank/DDBJ whole genome shotgun (WGS) entry which is preliminary data.</text>
</comment>
<gene>
    <name evidence="6" type="ORF">EDC28_105105</name>
</gene>
<dbReference type="InterPro" id="IPR036390">
    <property type="entry name" value="WH_DNA-bd_sf"/>
</dbReference>
<keyword evidence="4" id="KW-0804">Transcription</keyword>
<dbReference type="RefSeq" id="WP_050658363.1">
    <property type="nucleotide sequence ID" value="NZ_JBLXEP010000002.1"/>
</dbReference>